<dbReference type="RefSeq" id="WP_330152501.1">
    <property type="nucleotide sequence ID" value="NZ_JAUZMZ010000067.1"/>
</dbReference>
<dbReference type="Pfam" id="PF10604">
    <property type="entry name" value="Polyketide_cyc2"/>
    <property type="match status" value="1"/>
</dbReference>
<organism evidence="1 2">
    <name type="scientific">Rhodococcus chondri</name>
    <dbReference type="NCBI Taxonomy" id="3065941"/>
    <lineage>
        <taxon>Bacteria</taxon>
        <taxon>Bacillati</taxon>
        <taxon>Actinomycetota</taxon>
        <taxon>Actinomycetes</taxon>
        <taxon>Mycobacteriales</taxon>
        <taxon>Nocardiaceae</taxon>
        <taxon>Rhodococcus</taxon>
    </lineage>
</organism>
<dbReference type="SUPFAM" id="SSF55961">
    <property type="entry name" value="Bet v1-like"/>
    <property type="match status" value="1"/>
</dbReference>
<protein>
    <submittedName>
        <fullName evidence="1">SRPBCC family protein</fullName>
    </submittedName>
</protein>
<comment type="caution">
    <text evidence="1">The sequence shown here is derived from an EMBL/GenBank/DDBJ whole genome shotgun (WGS) entry which is preliminary data.</text>
</comment>
<evidence type="ECO:0000313" key="1">
    <source>
        <dbReference type="EMBL" id="MEE2033086.1"/>
    </source>
</evidence>
<accession>A0ABU7JST1</accession>
<keyword evidence="2" id="KW-1185">Reference proteome</keyword>
<dbReference type="EMBL" id="JAUZMZ010000067">
    <property type="protein sequence ID" value="MEE2033086.1"/>
    <property type="molecule type" value="Genomic_DNA"/>
</dbReference>
<evidence type="ECO:0000313" key="2">
    <source>
        <dbReference type="Proteomes" id="UP001331936"/>
    </source>
</evidence>
<dbReference type="InterPro" id="IPR019587">
    <property type="entry name" value="Polyketide_cyclase/dehydratase"/>
</dbReference>
<sequence length="152" mass="16842">MPKVAQKETAASPRQVWDALSDGWCYANWVVGASRIRNVDEAWPAVGSRIHHSVGLWPALLDDYTEVLSMTPERELVLRARAWIFGQAEIRLTLEPTTTGGCAMTMSEHVVAGVPSMLPDLVQEEVVLPRNRECLRRLALISERAIPGKPTA</sequence>
<dbReference type="InterPro" id="IPR023393">
    <property type="entry name" value="START-like_dom_sf"/>
</dbReference>
<dbReference type="Proteomes" id="UP001331936">
    <property type="component" value="Unassembled WGS sequence"/>
</dbReference>
<dbReference type="Gene3D" id="3.30.530.20">
    <property type="match status" value="1"/>
</dbReference>
<dbReference type="CDD" id="cd07812">
    <property type="entry name" value="SRPBCC"/>
    <property type="match status" value="1"/>
</dbReference>
<reference evidence="1 2" key="1">
    <citation type="submission" date="2023-08" db="EMBL/GenBank/DDBJ databases">
        <authorList>
            <person name="Girao M."/>
            <person name="Carvalho M.F."/>
        </authorList>
    </citation>
    <scope>NUCLEOTIDE SEQUENCE [LARGE SCALE GENOMIC DNA]</scope>
    <source>
        <strain evidence="1 2">CC-R104</strain>
    </source>
</reference>
<name>A0ABU7JST1_9NOCA</name>
<gene>
    <name evidence="1" type="ORF">Q8814_13350</name>
</gene>
<proteinExistence type="predicted"/>